<reference evidence="1" key="2">
    <citation type="journal article" date="2015" name="Data Brief">
        <title>Shoot transcriptome of the giant reed, Arundo donax.</title>
        <authorList>
            <person name="Barrero R.A."/>
            <person name="Guerrero F.D."/>
            <person name="Moolhuijzen P."/>
            <person name="Goolsby J.A."/>
            <person name="Tidwell J."/>
            <person name="Bellgard S.E."/>
            <person name="Bellgard M.I."/>
        </authorList>
    </citation>
    <scope>NUCLEOTIDE SEQUENCE</scope>
    <source>
        <tissue evidence="1">Shoot tissue taken approximately 20 cm above the soil surface</tissue>
    </source>
</reference>
<dbReference type="AlphaFoldDB" id="A0A0A9HQA6"/>
<accession>A0A0A9HQA6</accession>
<reference evidence="1" key="1">
    <citation type="submission" date="2014-09" db="EMBL/GenBank/DDBJ databases">
        <authorList>
            <person name="Magalhaes I.L.F."/>
            <person name="Oliveira U."/>
            <person name="Santos F.R."/>
            <person name="Vidigal T.H.D.A."/>
            <person name="Brescovit A.D."/>
            <person name="Santos A.J."/>
        </authorList>
    </citation>
    <scope>NUCLEOTIDE SEQUENCE</scope>
    <source>
        <tissue evidence="1">Shoot tissue taken approximately 20 cm above the soil surface</tissue>
    </source>
</reference>
<dbReference type="PANTHER" id="PTHR45500">
    <property type="entry name" value="OS02G0202600 PROTEIN"/>
    <property type="match status" value="1"/>
</dbReference>
<organism evidence="1">
    <name type="scientific">Arundo donax</name>
    <name type="common">Giant reed</name>
    <name type="synonym">Donax arundinaceus</name>
    <dbReference type="NCBI Taxonomy" id="35708"/>
    <lineage>
        <taxon>Eukaryota</taxon>
        <taxon>Viridiplantae</taxon>
        <taxon>Streptophyta</taxon>
        <taxon>Embryophyta</taxon>
        <taxon>Tracheophyta</taxon>
        <taxon>Spermatophyta</taxon>
        <taxon>Magnoliopsida</taxon>
        <taxon>Liliopsida</taxon>
        <taxon>Poales</taxon>
        <taxon>Poaceae</taxon>
        <taxon>PACMAD clade</taxon>
        <taxon>Arundinoideae</taxon>
        <taxon>Arundineae</taxon>
        <taxon>Arundo</taxon>
    </lineage>
</organism>
<proteinExistence type="predicted"/>
<dbReference type="EMBL" id="GBRH01162823">
    <property type="protein sequence ID" value="JAE35073.1"/>
    <property type="molecule type" value="Transcribed_RNA"/>
</dbReference>
<evidence type="ECO:0000313" key="1">
    <source>
        <dbReference type="EMBL" id="JAE35073.1"/>
    </source>
</evidence>
<sequence length="50" mass="5875">MELVAKGWSALQEVDRVIDYADRNDKRLIPLLRVRPGVLFLLRPHFSTIR</sequence>
<protein>
    <submittedName>
        <fullName evidence="1">Uncharacterized protein</fullName>
    </submittedName>
</protein>
<dbReference type="PANTHER" id="PTHR45500:SF1">
    <property type="entry name" value="OS02G0202600 PROTEIN"/>
    <property type="match status" value="1"/>
</dbReference>
<name>A0A0A9HQA6_ARUDO</name>